<proteinExistence type="predicted"/>
<accession>A0A0D0CY60</accession>
<protein>
    <submittedName>
        <fullName evidence="1">Uncharacterized protein</fullName>
    </submittedName>
</protein>
<reference evidence="1 2" key="1">
    <citation type="submission" date="2014-04" db="EMBL/GenBank/DDBJ databases">
        <authorList>
            <consortium name="DOE Joint Genome Institute"/>
            <person name="Kuo A."/>
            <person name="Kohler A."/>
            <person name="Jargeat P."/>
            <person name="Nagy L.G."/>
            <person name="Floudas D."/>
            <person name="Copeland A."/>
            <person name="Barry K.W."/>
            <person name="Cichocki N."/>
            <person name="Veneault-Fourrey C."/>
            <person name="LaButti K."/>
            <person name="Lindquist E.A."/>
            <person name="Lipzen A."/>
            <person name="Lundell T."/>
            <person name="Morin E."/>
            <person name="Murat C."/>
            <person name="Sun H."/>
            <person name="Tunlid A."/>
            <person name="Henrissat B."/>
            <person name="Grigoriev I.V."/>
            <person name="Hibbett D.S."/>
            <person name="Martin F."/>
            <person name="Nordberg H.P."/>
            <person name="Cantor M.N."/>
            <person name="Hua S.X."/>
        </authorList>
    </citation>
    <scope>NUCLEOTIDE SEQUENCE [LARGE SCALE GENOMIC DNA]</scope>
    <source>
        <strain evidence="1 2">Ve08.2h10</strain>
    </source>
</reference>
<reference evidence="2" key="2">
    <citation type="submission" date="2015-01" db="EMBL/GenBank/DDBJ databases">
        <title>Evolutionary Origins and Diversification of the Mycorrhizal Mutualists.</title>
        <authorList>
            <consortium name="DOE Joint Genome Institute"/>
            <consortium name="Mycorrhizal Genomics Consortium"/>
            <person name="Kohler A."/>
            <person name="Kuo A."/>
            <person name="Nagy L.G."/>
            <person name="Floudas D."/>
            <person name="Copeland A."/>
            <person name="Barry K.W."/>
            <person name="Cichocki N."/>
            <person name="Veneault-Fourrey C."/>
            <person name="LaButti K."/>
            <person name="Lindquist E.A."/>
            <person name="Lipzen A."/>
            <person name="Lundell T."/>
            <person name="Morin E."/>
            <person name="Murat C."/>
            <person name="Riley R."/>
            <person name="Ohm R."/>
            <person name="Sun H."/>
            <person name="Tunlid A."/>
            <person name="Henrissat B."/>
            <person name="Grigoriev I.V."/>
            <person name="Hibbett D.S."/>
            <person name="Martin F."/>
        </authorList>
    </citation>
    <scope>NUCLEOTIDE SEQUENCE [LARGE SCALE GENOMIC DNA]</scope>
    <source>
        <strain evidence="2">Ve08.2h10</strain>
    </source>
</reference>
<dbReference type="InParanoid" id="A0A0D0CY60"/>
<dbReference type="EMBL" id="KN830932">
    <property type="protein sequence ID" value="KIK72349.1"/>
    <property type="molecule type" value="Genomic_DNA"/>
</dbReference>
<dbReference type="HOGENOM" id="CLU_2655230_0_0_1"/>
<evidence type="ECO:0000313" key="2">
    <source>
        <dbReference type="Proteomes" id="UP000054538"/>
    </source>
</evidence>
<evidence type="ECO:0000313" key="1">
    <source>
        <dbReference type="EMBL" id="KIK72349.1"/>
    </source>
</evidence>
<dbReference type="Proteomes" id="UP000054538">
    <property type="component" value="Unassembled WGS sequence"/>
</dbReference>
<name>A0A0D0CY60_9AGAM</name>
<sequence>MDLQTYSLSIGGHCTGRCKAVRRKPPSGACKPHRQTPSVRRVWWTGALEKPEGKGRSSHSAAWPREGFILGVKAND</sequence>
<keyword evidence="2" id="KW-1185">Reference proteome</keyword>
<dbReference type="AlphaFoldDB" id="A0A0D0CY60"/>
<gene>
    <name evidence="1" type="ORF">PAXRUDRAFT_22092</name>
</gene>
<organism evidence="1 2">
    <name type="scientific">Paxillus rubicundulus Ve08.2h10</name>
    <dbReference type="NCBI Taxonomy" id="930991"/>
    <lineage>
        <taxon>Eukaryota</taxon>
        <taxon>Fungi</taxon>
        <taxon>Dikarya</taxon>
        <taxon>Basidiomycota</taxon>
        <taxon>Agaricomycotina</taxon>
        <taxon>Agaricomycetes</taxon>
        <taxon>Agaricomycetidae</taxon>
        <taxon>Boletales</taxon>
        <taxon>Paxilineae</taxon>
        <taxon>Paxillaceae</taxon>
        <taxon>Paxillus</taxon>
    </lineage>
</organism>